<keyword evidence="1" id="KW-0175">Coiled coil</keyword>
<gene>
    <name evidence="2" type="ORF">EI42_00496</name>
</gene>
<proteinExistence type="predicted"/>
<feature type="coiled-coil region" evidence="1">
    <location>
        <begin position="79"/>
        <end position="113"/>
    </location>
</feature>
<reference evidence="2 3" key="1">
    <citation type="submission" date="2018-06" db="EMBL/GenBank/DDBJ databases">
        <title>Genomic Encyclopedia of Archaeal and Bacterial Type Strains, Phase II (KMG-II): from individual species to whole genera.</title>
        <authorList>
            <person name="Goeker M."/>
        </authorList>
    </citation>
    <scope>NUCLEOTIDE SEQUENCE [LARGE SCALE GENOMIC DNA]</scope>
    <source>
        <strain evidence="2 3">ATCC BAA-1881</strain>
    </source>
</reference>
<dbReference type="RefSeq" id="WP_111318471.1">
    <property type="nucleotide sequence ID" value="NZ_BIFX01000001.1"/>
</dbReference>
<sequence length="164" mass="19094">MSYEDEFDETEPEEGSDNLLADDQLRLPENANILVRIHAVRAWLDRRQREIKLAIGQSALKMQYIMEEEDERPRRRRTQVDSLQQIQQLQQAIQDAQEQLQMFEDAAMLLQECVDHHTSGEGTLVEYYLLLEDALLQVEDHPAQVEALSEVIRRVEHVSAPDLD</sequence>
<dbReference type="Proteomes" id="UP000248806">
    <property type="component" value="Unassembled WGS sequence"/>
</dbReference>
<evidence type="ECO:0000313" key="2">
    <source>
        <dbReference type="EMBL" id="PZW36322.1"/>
    </source>
</evidence>
<evidence type="ECO:0000256" key="1">
    <source>
        <dbReference type="SAM" id="Coils"/>
    </source>
</evidence>
<dbReference type="EMBL" id="QKUF01000001">
    <property type="protein sequence ID" value="PZW36322.1"/>
    <property type="molecule type" value="Genomic_DNA"/>
</dbReference>
<name>A0A326UCH9_THEHA</name>
<dbReference type="OrthoDB" id="164585at2"/>
<keyword evidence="3" id="KW-1185">Reference proteome</keyword>
<evidence type="ECO:0000313" key="3">
    <source>
        <dbReference type="Proteomes" id="UP000248806"/>
    </source>
</evidence>
<protein>
    <submittedName>
        <fullName evidence="2">Uncharacterized protein</fullName>
    </submittedName>
</protein>
<comment type="caution">
    <text evidence="2">The sequence shown here is derived from an EMBL/GenBank/DDBJ whole genome shotgun (WGS) entry which is preliminary data.</text>
</comment>
<organism evidence="2 3">
    <name type="scientific">Thermosporothrix hazakensis</name>
    <dbReference type="NCBI Taxonomy" id="644383"/>
    <lineage>
        <taxon>Bacteria</taxon>
        <taxon>Bacillati</taxon>
        <taxon>Chloroflexota</taxon>
        <taxon>Ktedonobacteria</taxon>
        <taxon>Ktedonobacterales</taxon>
        <taxon>Thermosporotrichaceae</taxon>
        <taxon>Thermosporothrix</taxon>
    </lineage>
</organism>
<accession>A0A326UCH9</accession>
<dbReference type="AlphaFoldDB" id="A0A326UCH9"/>